<evidence type="ECO:0000259" key="5">
    <source>
        <dbReference type="Pfam" id="PF01068"/>
    </source>
</evidence>
<name>A0A0K2GAF7_NITMO</name>
<feature type="domain" description="ATP-dependent DNA ligase family profile" evidence="5">
    <location>
        <begin position="21"/>
        <end position="200"/>
    </location>
</feature>
<dbReference type="Proteomes" id="UP000069205">
    <property type="component" value="Chromosome"/>
</dbReference>
<dbReference type="GO" id="GO:0003910">
    <property type="term" value="F:DNA ligase (ATP) activity"/>
    <property type="evidence" value="ECO:0007669"/>
    <property type="project" value="UniProtKB-EC"/>
</dbReference>
<dbReference type="SUPFAM" id="SSF50249">
    <property type="entry name" value="Nucleic acid-binding proteins"/>
    <property type="match status" value="1"/>
</dbReference>
<dbReference type="OrthoDB" id="9770771at2"/>
<dbReference type="EMBL" id="CP011801">
    <property type="protein sequence ID" value="ALA57946.1"/>
    <property type="molecule type" value="Genomic_DNA"/>
</dbReference>
<dbReference type="KEGG" id="nmv:NITMOv2_1520"/>
<dbReference type="GO" id="GO:0006281">
    <property type="term" value="P:DNA repair"/>
    <property type="evidence" value="ECO:0007669"/>
    <property type="project" value="InterPro"/>
</dbReference>
<dbReference type="InterPro" id="IPR050191">
    <property type="entry name" value="ATP-dep_DNA_ligase"/>
</dbReference>
<dbReference type="Gene3D" id="3.30.470.30">
    <property type="entry name" value="DNA ligase/mRNA capping enzyme"/>
    <property type="match status" value="1"/>
</dbReference>
<dbReference type="Pfam" id="PF04679">
    <property type="entry name" value="DNA_ligase_A_C"/>
    <property type="match status" value="1"/>
</dbReference>
<dbReference type="Pfam" id="PF01068">
    <property type="entry name" value="DNA_ligase_A_M"/>
    <property type="match status" value="1"/>
</dbReference>
<gene>
    <name evidence="7" type="ORF">NITMOv2_1520</name>
</gene>
<dbReference type="RefSeq" id="WP_083447830.1">
    <property type="nucleotide sequence ID" value="NZ_CP011801.1"/>
</dbReference>
<dbReference type="PATRIC" id="fig|42253.5.peg.1495"/>
<dbReference type="InterPro" id="IPR012340">
    <property type="entry name" value="NA-bd_OB-fold"/>
</dbReference>
<dbReference type="PANTHER" id="PTHR45674">
    <property type="entry name" value="DNA LIGASE 1/3 FAMILY MEMBER"/>
    <property type="match status" value="1"/>
</dbReference>
<dbReference type="SUPFAM" id="SSF56091">
    <property type="entry name" value="DNA ligase/mRNA capping enzyme, catalytic domain"/>
    <property type="match status" value="1"/>
</dbReference>
<dbReference type="Gene3D" id="2.40.50.140">
    <property type="entry name" value="Nucleic acid-binding proteins"/>
    <property type="match status" value="1"/>
</dbReference>
<dbReference type="GO" id="GO:0005524">
    <property type="term" value="F:ATP binding"/>
    <property type="evidence" value="ECO:0007669"/>
    <property type="project" value="InterPro"/>
</dbReference>
<dbReference type="NCBIfam" id="NF006078">
    <property type="entry name" value="PRK08224.1"/>
    <property type="match status" value="1"/>
</dbReference>
<evidence type="ECO:0000313" key="8">
    <source>
        <dbReference type="Proteomes" id="UP000069205"/>
    </source>
</evidence>
<proteinExistence type="inferred from homology"/>
<evidence type="ECO:0000256" key="1">
    <source>
        <dbReference type="ARBA" id="ARBA00007572"/>
    </source>
</evidence>
<evidence type="ECO:0000256" key="4">
    <source>
        <dbReference type="ARBA" id="ARBA00034003"/>
    </source>
</evidence>
<evidence type="ECO:0000256" key="3">
    <source>
        <dbReference type="ARBA" id="ARBA00022598"/>
    </source>
</evidence>
<keyword evidence="3 7" id="KW-0436">Ligase</keyword>
<comment type="similarity">
    <text evidence="1">Belongs to the ATP-dependent DNA ligase family.</text>
</comment>
<organism evidence="7 8">
    <name type="scientific">Nitrospira moscoviensis</name>
    <dbReference type="NCBI Taxonomy" id="42253"/>
    <lineage>
        <taxon>Bacteria</taxon>
        <taxon>Pseudomonadati</taxon>
        <taxon>Nitrospirota</taxon>
        <taxon>Nitrospiria</taxon>
        <taxon>Nitrospirales</taxon>
        <taxon>Nitrospiraceae</taxon>
        <taxon>Nitrospira</taxon>
    </lineage>
</organism>
<comment type="catalytic activity">
    <reaction evidence="4">
        <text>ATP + (deoxyribonucleotide)n-3'-hydroxyl + 5'-phospho-(deoxyribonucleotide)m = (deoxyribonucleotide)n+m + AMP + diphosphate.</text>
        <dbReference type="EC" id="6.5.1.1"/>
    </reaction>
</comment>
<keyword evidence="8" id="KW-1185">Reference proteome</keyword>
<dbReference type="InterPro" id="IPR044117">
    <property type="entry name" value="OBF_LigC-like"/>
</dbReference>
<evidence type="ECO:0000256" key="2">
    <source>
        <dbReference type="ARBA" id="ARBA00012727"/>
    </source>
</evidence>
<evidence type="ECO:0000259" key="6">
    <source>
        <dbReference type="Pfam" id="PF04679"/>
    </source>
</evidence>
<evidence type="ECO:0000313" key="7">
    <source>
        <dbReference type="EMBL" id="ALA57946.1"/>
    </source>
</evidence>
<dbReference type="EC" id="6.5.1.1" evidence="2"/>
<dbReference type="CDD" id="cd07970">
    <property type="entry name" value="OBF_DNA_ligase_LigC"/>
    <property type="match status" value="1"/>
</dbReference>
<accession>A0A0K2GAF7</accession>
<dbReference type="PANTHER" id="PTHR45674:SF4">
    <property type="entry name" value="DNA LIGASE 1"/>
    <property type="match status" value="1"/>
</dbReference>
<dbReference type="CDD" id="cd07905">
    <property type="entry name" value="Adenylation_DNA_ligase_LigC"/>
    <property type="match status" value="1"/>
</dbReference>
<sequence>MPRTPTIVPMEALLVDRLPEGKDWRYEPKWDGFRCLADKRAHRVTLRSKSGKPLERYFPDIVSRLENLAAQTFILDGELLVEGENGYSFSDLQLRLHPAASRVKMLAEKQPATFVIFDLLETDEGVNMMSAPLSERRVLLERFWKTYYAKDKAIKLSPQTDSLTEAMTWLNSTGWYIDGIVAKKMTDGYVPGERVMQKYKAIRTADCVVGGFRYGADSHEVGSLLLGLYDNEGRLNHVGFTSGIPKAEKPALTKQLEQLIQEPGFTGNAPGAPSRWSTERSAQWKPLLPKLVVEVSFDHVTDNHFRHGTKLIRFRPDKSPKQCTMEQLSR</sequence>
<dbReference type="GO" id="GO:0006310">
    <property type="term" value="P:DNA recombination"/>
    <property type="evidence" value="ECO:0007669"/>
    <property type="project" value="InterPro"/>
</dbReference>
<dbReference type="InterPro" id="IPR012309">
    <property type="entry name" value="DNA_ligase_ATP-dep_C"/>
</dbReference>
<reference evidence="7 8" key="1">
    <citation type="journal article" date="2015" name="Proc. Natl. Acad. Sci. U.S.A.">
        <title>Expanded metabolic versatility of ubiquitous nitrite-oxidizing bacteria from the genus Nitrospira.</title>
        <authorList>
            <person name="Koch H."/>
            <person name="Lucker S."/>
            <person name="Albertsen M."/>
            <person name="Kitzinger K."/>
            <person name="Herbold C."/>
            <person name="Spieck E."/>
            <person name="Nielsen P.H."/>
            <person name="Wagner M."/>
            <person name="Daims H."/>
        </authorList>
    </citation>
    <scope>NUCLEOTIDE SEQUENCE [LARGE SCALE GENOMIC DNA]</scope>
    <source>
        <strain evidence="7 8">NSP M-1</strain>
    </source>
</reference>
<dbReference type="STRING" id="42253.NITMOv2_1520"/>
<feature type="domain" description="DNA ligase ATP-dependent C-terminal" evidence="6">
    <location>
        <begin position="219"/>
        <end position="318"/>
    </location>
</feature>
<protein>
    <recommendedName>
        <fullName evidence="2">DNA ligase (ATP)</fullName>
        <ecNumber evidence="2">6.5.1.1</ecNumber>
    </recommendedName>
</protein>
<dbReference type="AlphaFoldDB" id="A0A0K2GAF7"/>
<dbReference type="InterPro" id="IPR012310">
    <property type="entry name" value="DNA_ligase_ATP-dep_cent"/>
</dbReference>
<dbReference type="InterPro" id="IPR044119">
    <property type="entry name" value="Adenylation_LigC-like"/>
</dbReference>